<protein>
    <recommendedName>
        <fullName evidence="3">protein-tyrosine-phosphatase</fullName>
        <ecNumber evidence="3">3.1.3.48</ecNumber>
    </recommendedName>
</protein>
<evidence type="ECO:0000259" key="20">
    <source>
        <dbReference type="PROSITE" id="PS50835"/>
    </source>
</evidence>
<feature type="domain" description="Tyrosine-protein phosphatase" evidence="17">
    <location>
        <begin position="899"/>
        <end position="1147"/>
    </location>
</feature>
<keyword evidence="13" id="KW-0325">Glycoprotein</keyword>
<evidence type="ECO:0000256" key="16">
    <source>
        <dbReference type="SAM" id="Phobius"/>
    </source>
</evidence>
<feature type="transmembrane region" description="Helical" evidence="16">
    <location>
        <begin position="752"/>
        <end position="773"/>
    </location>
</feature>
<dbReference type="InterPro" id="IPR029021">
    <property type="entry name" value="Prot-tyrosine_phosphatase-like"/>
</dbReference>
<evidence type="ECO:0000313" key="23">
    <source>
        <dbReference type="Proteomes" id="UP000007635"/>
    </source>
</evidence>
<reference evidence="22 23" key="1">
    <citation type="journal article" date="2021" name="G3 (Bethesda)">
        <title>Improved contiguity of the threespine stickleback genome using long-read sequencing.</title>
        <authorList>
            <person name="Nath S."/>
            <person name="Shaw D.E."/>
            <person name="White M.A."/>
        </authorList>
    </citation>
    <scope>NUCLEOTIDE SEQUENCE [LARGE SCALE GENOMIC DNA]</scope>
    <source>
        <strain evidence="22 23">Lake Benthic</strain>
    </source>
</reference>
<dbReference type="SUPFAM" id="SSF49265">
    <property type="entry name" value="Fibronectin type III"/>
    <property type="match status" value="2"/>
</dbReference>
<dbReference type="PRINTS" id="PR00700">
    <property type="entry name" value="PRTYPHPHTASE"/>
</dbReference>
<keyword evidence="8" id="KW-0904">Protein phosphatase</keyword>
<dbReference type="InterPro" id="IPR000242">
    <property type="entry name" value="PTP_cat"/>
</dbReference>
<dbReference type="PANTHER" id="PTHR24051">
    <property type="entry name" value="SUSHI DOMAIN-CONTAINING PROTEIN 1"/>
    <property type="match status" value="1"/>
</dbReference>
<keyword evidence="4 16" id="KW-0812">Transmembrane</keyword>
<dbReference type="PANTHER" id="PTHR24051:SF11">
    <property type="entry name" value="PROTEIN TYROSINE PHOSPHATASE, RECEPTOR TYPE, M"/>
    <property type="match status" value="1"/>
</dbReference>
<dbReference type="SUPFAM" id="SSF49899">
    <property type="entry name" value="Concanavalin A-like lectins/glucanases"/>
    <property type="match status" value="1"/>
</dbReference>
<evidence type="ECO:0000256" key="1">
    <source>
        <dbReference type="ARBA" id="ARBA00004479"/>
    </source>
</evidence>
<evidence type="ECO:0000256" key="3">
    <source>
        <dbReference type="ARBA" id="ARBA00013064"/>
    </source>
</evidence>
<dbReference type="InterPro" id="IPR051622">
    <property type="entry name" value="R-tyr_protein_phosphatases"/>
</dbReference>
<dbReference type="SUPFAM" id="SSF48726">
    <property type="entry name" value="Immunoglobulin"/>
    <property type="match status" value="1"/>
</dbReference>
<dbReference type="SUPFAM" id="SSF52799">
    <property type="entry name" value="(Phosphotyrosine protein) phosphatases II"/>
    <property type="match status" value="2"/>
</dbReference>
<keyword evidence="14" id="KW-0393">Immunoglobulin domain</keyword>
<dbReference type="InterPro" id="IPR013783">
    <property type="entry name" value="Ig-like_fold"/>
</dbReference>
<evidence type="ECO:0000256" key="15">
    <source>
        <dbReference type="ARBA" id="ARBA00051722"/>
    </source>
</evidence>
<evidence type="ECO:0000313" key="22">
    <source>
        <dbReference type="Ensembl" id="ENSGACP00000042537.1"/>
    </source>
</evidence>
<evidence type="ECO:0000256" key="8">
    <source>
        <dbReference type="ARBA" id="ARBA00022912"/>
    </source>
</evidence>
<dbReference type="PROSITE" id="PS50055">
    <property type="entry name" value="TYR_PHOSPHATASE_PTP"/>
    <property type="match status" value="2"/>
</dbReference>
<keyword evidence="10 16" id="KW-0472">Membrane</keyword>
<dbReference type="CDD" id="cd00063">
    <property type="entry name" value="FN3"/>
    <property type="match status" value="3"/>
</dbReference>
<keyword evidence="6" id="KW-0677">Repeat</keyword>
<dbReference type="InterPro" id="IPR036179">
    <property type="entry name" value="Ig-like_dom_sf"/>
</dbReference>
<dbReference type="FunFam" id="2.60.40.10:FF:000019">
    <property type="entry name" value="receptor-type tyrosine-protein phosphatase kappa isoform X2"/>
    <property type="match status" value="1"/>
</dbReference>
<feature type="domain" description="MAM" evidence="19">
    <location>
        <begin position="36"/>
        <end position="196"/>
    </location>
</feature>
<proteinExistence type="inferred from homology"/>
<keyword evidence="11" id="KW-1015">Disulfide bond</keyword>
<dbReference type="PROSITE" id="PS00383">
    <property type="entry name" value="TYR_PHOSPHATASE_1"/>
    <property type="match status" value="1"/>
</dbReference>
<name>A0AAQ4PVA3_GASAC</name>
<dbReference type="InterPro" id="IPR003961">
    <property type="entry name" value="FN3_dom"/>
</dbReference>
<evidence type="ECO:0000256" key="5">
    <source>
        <dbReference type="ARBA" id="ARBA00022729"/>
    </source>
</evidence>
<sequence>MLGDVGELERCHSEDQFLTFETAVVPEHNHPSLSLTACLSGQAPDCALVQSKEDDFDWEQGDTRERPASNPWIPAGSSFLFVNMSGRYGGQRARLLLPPLKENDTHCVSFLFYQAGGREGAPPASLNVYIKENNSPLGVPVFNSSGPTDHIWKGVELAVSTFWPNYYQVVFEAVSTGRKGVLAIKDIVLQGHQCMSTPHFLHIKGVEVNAGQTAAFQCTVNGSPQSNLLLHLQGMDGRQAVVRETKLMNSRRYTATFDVENTTKGDSGRYRCIAHSERGIAVSSYADLTVKQPPVPIAPPQLTAVGATYLWIQLNANSINGDGPIIEREVEYRTLSGMLIDTTPVDKPTHKIGHLDPDTQYEISVLLTRPLEGGTGYPGPTLRARTKCADPMQGPRRLEVVDIQSKQLTLRWEPFGYNVTRCHSYNLTVQYHYRPAGTEEVVYDTVSSVPQHIVRSIPPFTNISLRLVLSNPEGRKESEELLVLTDEDVPGAVPVDSVLGSSYEQQISLSWREPLQTFGLIRQYEVSYKALSSFDTEFDLSNQSGKVFKPANDTSHVFSGLYPGSTYSFTIRASTVKGFGSPVITQFTTKISAPLMPAYDNESPMNQTDSSVTILLKPAQSRGAPVSKYQVVVEEERPRRQRRGTAEILRCYPVPIHFQNATLLNSQYYFSAELLRSELRTAMSFSVGDNRTYSGYWNAPLLPHKSYGIYYQAVSTANGETKIDCVRVATKGAATRRPEPEQEKQSDHTVKIAGAIAGLLLFIIIFLGVVLLMKKRKLAKKRKETLSSRQEMTLMVNNSQHIVMVDTHTHTLNGRTVSSPSSFALKTNTISTTVPNSYYPDDSHTMTSETSSLVQSHYKQRETEREALPYQTGQLHPAIRVADLLQHITQMKCAEGYGFKEEYESFFEGQSAPWDSAKKDENRMKNRYGNIIAYDHSRVRLQPQDGDGGSDYINANYVDVILYISGPMQETAYDFWRMVWQENTAAIVMVTNLVEVGRVKCCKYWPDDTEIYGDMKVTLIETQLLSEYVIRTFAVEKRGVAEIREIRQFHFTGWPDHGVPLHATGLLGFIRRIKAKNPTTAGPTVVHCSAGAGRTGCFIVVDIMLDMAEREGVVDIYNCVRELRARRVNMVQTEEQYVFIHDAILEACLCGDTAIPANQLRSVYYEMNRLDPQTNSSQIKEEFRTLNMVTPTLRVEDCSIALLPRNHEKNRCMDVLPPDRCLPFLITIDGESSNYINAALMDSYKQPSAFIVTQHPLPNTVKDFWRLVLDYHCTSIVMLNDVDPAQLCPQYWPENGLHRLGSLQVEFVSADLEEDVISRIFRIYNTARPQDGYRMVQQFQFLGWPMYRDTPVSKRSFLKLVHQVEKWQEDYDGGEGRTVVHCL</sequence>
<dbReference type="Gene3D" id="2.60.40.10">
    <property type="entry name" value="Immunoglobulins"/>
    <property type="match status" value="4"/>
</dbReference>
<dbReference type="InterPro" id="IPR013320">
    <property type="entry name" value="ConA-like_dom_sf"/>
</dbReference>
<comment type="similarity">
    <text evidence="2">Belongs to the protein-tyrosine phosphatase family. Receptor class 2B subfamily.</text>
</comment>
<evidence type="ECO:0000256" key="9">
    <source>
        <dbReference type="ARBA" id="ARBA00022989"/>
    </source>
</evidence>
<dbReference type="PROSITE" id="PS50853">
    <property type="entry name" value="FN3"/>
    <property type="match status" value="3"/>
</dbReference>
<dbReference type="InterPro" id="IPR016130">
    <property type="entry name" value="Tyr_Pase_AS"/>
</dbReference>
<dbReference type="SMART" id="SM00137">
    <property type="entry name" value="MAM"/>
    <property type="match status" value="1"/>
</dbReference>
<feature type="domain" description="Ig-like" evidence="20">
    <location>
        <begin position="198"/>
        <end position="289"/>
    </location>
</feature>
<dbReference type="PROSITE" id="PS50056">
    <property type="entry name" value="TYR_PHOSPHATASE_2"/>
    <property type="match status" value="1"/>
</dbReference>
<reference evidence="22" key="2">
    <citation type="submission" date="2025-08" db="UniProtKB">
        <authorList>
            <consortium name="Ensembl"/>
        </authorList>
    </citation>
    <scope>IDENTIFICATION</scope>
</reference>
<dbReference type="Pfam" id="PF00629">
    <property type="entry name" value="MAM"/>
    <property type="match status" value="1"/>
</dbReference>
<keyword evidence="7" id="KW-0378">Hydrolase</keyword>
<feature type="domain" description="Tyrosine specific protein phosphatases" evidence="18">
    <location>
        <begin position="1064"/>
        <end position="1138"/>
    </location>
</feature>
<dbReference type="InterPro" id="IPR003595">
    <property type="entry name" value="Tyr_Pase_cat"/>
</dbReference>
<keyword evidence="23" id="KW-1185">Reference proteome</keyword>
<dbReference type="PROSITE" id="PS50835">
    <property type="entry name" value="IG_LIKE"/>
    <property type="match status" value="1"/>
</dbReference>
<evidence type="ECO:0000259" key="21">
    <source>
        <dbReference type="PROSITE" id="PS50853"/>
    </source>
</evidence>
<evidence type="ECO:0000256" key="7">
    <source>
        <dbReference type="ARBA" id="ARBA00022801"/>
    </source>
</evidence>
<feature type="domain" description="Tyrosine-protein phosphatase" evidence="17">
    <location>
        <begin position="1179"/>
        <end position="1383"/>
    </location>
</feature>
<dbReference type="GO" id="GO:0004725">
    <property type="term" value="F:protein tyrosine phosphatase activity"/>
    <property type="evidence" value="ECO:0007669"/>
    <property type="project" value="UniProtKB-EC"/>
</dbReference>
<keyword evidence="12" id="KW-0675">Receptor</keyword>
<evidence type="ECO:0000256" key="14">
    <source>
        <dbReference type="ARBA" id="ARBA00023319"/>
    </source>
</evidence>
<dbReference type="Pfam" id="PF23144">
    <property type="entry name" value="Fn3_PTPRU"/>
    <property type="match status" value="1"/>
</dbReference>
<evidence type="ECO:0000256" key="2">
    <source>
        <dbReference type="ARBA" id="ARBA00006396"/>
    </source>
</evidence>
<comment type="catalytic activity">
    <reaction evidence="15">
        <text>O-phospho-L-tyrosyl-[protein] + H2O = L-tyrosyl-[protein] + phosphate</text>
        <dbReference type="Rhea" id="RHEA:10684"/>
        <dbReference type="Rhea" id="RHEA-COMP:10136"/>
        <dbReference type="Rhea" id="RHEA-COMP:20101"/>
        <dbReference type="ChEBI" id="CHEBI:15377"/>
        <dbReference type="ChEBI" id="CHEBI:43474"/>
        <dbReference type="ChEBI" id="CHEBI:46858"/>
        <dbReference type="ChEBI" id="CHEBI:61978"/>
        <dbReference type="EC" id="3.1.3.48"/>
    </reaction>
</comment>
<evidence type="ECO:0000256" key="10">
    <source>
        <dbReference type="ARBA" id="ARBA00023136"/>
    </source>
</evidence>
<dbReference type="Ensembl" id="ENSGACT00000087151.1">
    <property type="protein sequence ID" value="ENSGACP00000042537.1"/>
    <property type="gene ID" value="ENSGACG00000001160.2"/>
</dbReference>
<evidence type="ECO:0000256" key="12">
    <source>
        <dbReference type="ARBA" id="ARBA00023170"/>
    </source>
</evidence>
<comment type="subcellular location">
    <subcellularLocation>
        <location evidence="1">Membrane</location>
        <topology evidence="1">Single-pass type I membrane protein</topology>
    </subcellularLocation>
</comment>
<dbReference type="InterPro" id="IPR003599">
    <property type="entry name" value="Ig_sub"/>
</dbReference>
<dbReference type="CDD" id="cd06263">
    <property type="entry name" value="MAM"/>
    <property type="match status" value="1"/>
</dbReference>
<dbReference type="InterPro" id="IPR007110">
    <property type="entry name" value="Ig-like_dom"/>
</dbReference>
<feature type="domain" description="Fibronectin type-III" evidence="21">
    <location>
        <begin position="493"/>
        <end position="594"/>
    </location>
</feature>
<dbReference type="InterPro" id="IPR013151">
    <property type="entry name" value="Immunoglobulin_dom"/>
</dbReference>
<dbReference type="Gene3D" id="3.90.190.10">
    <property type="entry name" value="Protein tyrosine phosphatase superfamily"/>
    <property type="match status" value="2"/>
</dbReference>
<dbReference type="SMART" id="SM00404">
    <property type="entry name" value="PTPc_motif"/>
    <property type="match status" value="1"/>
</dbReference>
<dbReference type="Pfam" id="PF00041">
    <property type="entry name" value="fn3"/>
    <property type="match status" value="1"/>
</dbReference>
<dbReference type="InterPro" id="IPR057598">
    <property type="entry name" value="Fn3_PTPRU"/>
</dbReference>
<accession>A0AAQ4PVA3</accession>
<dbReference type="FunFam" id="2.60.40.10:FF:000009">
    <property type="entry name" value="receptor-type tyrosine-protein phosphatase U isoform X1"/>
    <property type="match status" value="1"/>
</dbReference>
<dbReference type="PROSITE" id="PS50060">
    <property type="entry name" value="MAM_2"/>
    <property type="match status" value="1"/>
</dbReference>
<dbReference type="Pfam" id="PF00102">
    <property type="entry name" value="Y_phosphatase"/>
    <property type="match status" value="2"/>
</dbReference>
<evidence type="ECO:0000256" key="11">
    <source>
        <dbReference type="ARBA" id="ARBA00023157"/>
    </source>
</evidence>
<dbReference type="EC" id="3.1.3.48" evidence="3"/>
<dbReference type="FunFam" id="3.90.190.10:FF:000003">
    <property type="entry name" value="receptor-type tyrosine-protein phosphatase kappa isoform X1"/>
    <property type="match status" value="1"/>
</dbReference>
<dbReference type="FunFam" id="2.60.40.10:FF:000048">
    <property type="entry name" value="receptor-type tyrosine-protein phosphatase U isoform X1"/>
    <property type="match status" value="1"/>
</dbReference>
<evidence type="ECO:0000256" key="13">
    <source>
        <dbReference type="ARBA" id="ARBA00023180"/>
    </source>
</evidence>
<dbReference type="SMART" id="SM00409">
    <property type="entry name" value="IG"/>
    <property type="match status" value="1"/>
</dbReference>
<organism evidence="22 23">
    <name type="scientific">Gasterosteus aculeatus aculeatus</name>
    <name type="common">three-spined stickleback</name>
    <dbReference type="NCBI Taxonomy" id="481459"/>
    <lineage>
        <taxon>Eukaryota</taxon>
        <taxon>Metazoa</taxon>
        <taxon>Chordata</taxon>
        <taxon>Craniata</taxon>
        <taxon>Vertebrata</taxon>
        <taxon>Euteleostomi</taxon>
        <taxon>Actinopterygii</taxon>
        <taxon>Neopterygii</taxon>
        <taxon>Teleostei</taxon>
        <taxon>Neoteleostei</taxon>
        <taxon>Acanthomorphata</taxon>
        <taxon>Eupercaria</taxon>
        <taxon>Perciformes</taxon>
        <taxon>Cottioidei</taxon>
        <taxon>Gasterosteales</taxon>
        <taxon>Gasterosteidae</taxon>
        <taxon>Gasterosteus</taxon>
    </lineage>
</organism>
<dbReference type="SMART" id="SM00194">
    <property type="entry name" value="PTPc"/>
    <property type="match status" value="2"/>
</dbReference>
<dbReference type="GeneTree" id="ENSGT00940000155020"/>
<keyword evidence="5" id="KW-0732">Signal</keyword>
<dbReference type="InterPro" id="IPR000998">
    <property type="entry name" value="MAM_dom"/>
</dbReference>
<dbReference type="PRINTS" id="PR00020">
    <property type="entry name" value="MAMDOMAIN"/>
</dbReference>
<dbReference type="InterPro" id="IPR036116">
    <property type="entry name" value="FN3_sf"/>
</dbReference>
<dbReference type="SMART" id="SM00060">
    <property type="entry name" value="FN3"/>
    <property type="match status" value="3"/>
</dbReference>
<evidence type="ECO:0000259" key="19">
    <source>
        <dbReference type="PROSITE" id="PS50060"/>
    </source>
</evidence>
<dbReference type="Proteomes" id="UP000007635">
    <property type="component" value="Chromosome XXI"/>
</dbReference>
<evidence type="ECO:0000256" key="6">
    <source>
        <dbReference type="ARBA" id="ARBA00022737"/>
    </source>
</evidence>
<dbReference type="Pfam" id="PF00047">
    <property type="entry name" value="ig"/>
    <property type="match status" value="1"/>
</dbReference>
<dbReference type="GO" id="GO:0016020">
    <property type="term" value="C:membrane"/>
    <property type="evidence" value="ECO:0007669"/>
    <property type="project" value="UniProtKB-SubCell"/>
</dbReference>
<evidence type="ECO:0000259" key="17">
    <source>
        <dbReference type="PROSITE" id="PS50055"/>
    </source>
</evidence>
<dbReference type="Gene3D" id="2.60.120.200">
    <property type="match status" value="1"/>
</dbReference>
<evidence type="ECO:0000259" key="18">
    <source>
        <dbReference type="PROSITE" id="PS50056"/>
    </source>
</evidence>
<evidence type="ECO:0000256" key="4">
    <source>
        <dbReference type="ARBA" id="ARBA00022692"/>
    </source>
</evidence>
<feature type="domain" description="Fibronectin type-III" evidence="21">
    <location>
        <begin position="394"/>
        <end position="488"/>
    </location>
</feature>
<reference evidence="22" key="3">
    <citation type="submission" date="2025-09" db="UniProtKB">
        <authorList>
            <consortium name="Ensembl"/>
        </authorList>
    </citation>
    <scope>IDENTIFICATION</scope>
</reference>
<keyword evidence="9 16" id="KW-1133">Transmembrane helix</keyword>
<dbReference type="FunFam" id="3.90.190.10:FF:000005">
    <property type="entry name" value="receptor-type tyrosine-protein phosphatase kappa isoform X1"/>
    <property type="match status" value="1"/>
</dbReference>
<dbReference type="InterPro" id="IPR000387">
    <property type="entry name" value="Tyr_Pase_dom"/>
</dbReference>
<feature type="domain" description="Fibronectin type-III" evidence="21">
    <location>
        <begin position="296"/>
        <end position="389"/>
    </location>
</feature>